<feature type="transmembrane region" description="Helical" evidence="9">
    <location>
        <begin position="334"/>
        <end position="354"/>
    </location>
</feature>
<comment type="similarity">
    <text evidence="9">Belongs to the Ca(2+):cation antiporter (CaCA) (TC 2.A.19) family.</text>
</comment>
<dbReference type="PANTHER" id="PTHR31503:SF22">
    <property type="entry name" value="VACUOLAR CALCIUM ION TRANSPORTER"/>
    <property type="match status" value="1"/>
</dbReference>
<keyword evidence="12" id="KW-1185">Reference proteome</keyword>
<accession>A0A5Q0BQ87</accession>
<evidence type="ECO:0000313" key="11">
    <source>
        <dbReference type="EMBL" id="QFY44364.1"/>
    </source>
</evidence>
<name>A0A5Q0BQ87_9GAMM</name>
<evidence type="ECO:0000256" key="8">
    <source>
        <dbReference type="ARBA" id="ARBA00023136"/>
    </source>
</evidence>
<gene>
    <name evidence="11" type="primary">cax</name>
    <name evidence="11" type="ORF">F6R98_18425</name>
</gene>
<feature type="transmembrane region" description="Helical" evidence="9">
    <location>
        <begin position="207"/>
        <end position="226"/>
    </location>
</feature>
<evidence type="ECO:0000313" key="12">
    <source>
        <dbReference type="Proteomes" id="UP000325755"/>
    </source>
</evidence>
<dbReference type="Pfam" id="PF01699">
    <property type="entry name" value="Na_Ca_ex"/>
    <property type="match status" value="2"/>
</dbReference>
<comment type="function">
    <text evidence="9">Ca(+)/H(+) antiporter that extrudes calcium in exchange for external protons.</text>
</comment>
<evidence type="ECO:0000256" key="1">
    <source>
        <dbReference type="ARBA" id="ARBA00004127"/>
    </source>
</evidence>
<protein>
    <recommendedName>
        <fullName evidence="9">Ca(2+)/H(+) antiporter</fullName>
    </recommendedName>
</protein>
<feature type="transmembrane region" description="Helical" evidence="9">
    <location>
        <begin position="273"/>
        <end position="298"/>
    </location>
</feature>
<evidence type="ECO:0000256" key="4">
    <source>
        <dbReference type="ARBA" id="ARBA00022692"/>
    </source>
</evidence>
<keyword evidence="8 9" id="KW-0472">Membrane</keyword>
<evidence type="ECO:0000256" key="6">
    <source>
        <dbReference type="ARBA" id="ARBA00022989"/>
    </source>
</evidence>
<keyword evidence="3 9" id="KW-0109">Calcium transport</keyword>
<comment type="caution">
    <text evidence="9">Lacks conserved residue(s) required for the propagation of feature annotation.</text>
</comment>
<dbReference type="InterPro" id="IPR004837">
    <property type="entry name" value="NaCa_Exmemb"/>
</dbReference>
<evidence type="ECO:0000259" key="10">
    <source>
        <dbReference type="Pfam" id="PF01699"/>
    </source>
</evidence>
<dbReference type="NCBIfam" id="TIGR00378">
    <property type="entry name" value="cax"/>
    <property type="match status" value="1"/>
</dbReference>
<keyword evidence="4 9" id="KW-0812">Transmembrane</keyword>
<reference evidence="11 12" key="1">
    <citation type="submission" date="2019-09" db="EMBL/GenBank/DDBJ databases">
        <title>Ecophysiology of the spiral-shaped methanotroph Methylospira mobilis as revealed by the complete genome sequence.</title>
        <authorList>
            <person name="Oshkin I.Y."/>
            <person name="Dedysh S.N."/>
            <person name="Miroshnikov K."/>
            <person name="Danilova O.V."/>
            <person name="Hakobyan A."/>
            <person name="Liesack W."/>
        </authorList>
    </citation>
    <scope>NUCLEOTIDE SEQUENCE [LARGE SCALE GENOMIC DNA]</scope>
    <source>
        <strain evidence="11 12">Shm1</strain>
    </source>
</reference>
<dbReference type="Proteomes" id="UP000325755">
    <property type="component" value="Chromosome"/>
</dbReference>
<feature type="transmembrane region" description="Helical" evidence="9">
    <location>
        <begin position="129"/>
        <end position="147"/>
    </location>
</feature>
<dbReference type="GO" id="GO:0016020">
    <property type="term" value="C:membrane"/>
    <property type="evidence" value="ECO:0007669"/>
    <property type="project" value="InterPro"/>
</dbReference>
<dbReference type="AlphaFoldDB" id="A0A5Q0BQ87"/>
<dbReference type="InterPro" id="IPR004798">
    <property type="entry name" value="CAX-like"/>
</dbReference>
<organism evidence="11 12">
    <name type="scientific">Candidatus Methylospira mobilis</name>
    <dbReference type="NCBI Taxonomy" id="1808979"/>
    <lineage>
        <taxon>Bacteria</taxon>
        <taxon>Pseudomonadati</taxon>
        <taxon>Pseudomonadota</taxon>
        <taxon>Gammaproteobacteria</taxon>
        <taxon>Methylococcales</taxon>
        <taxon>Methylococcaceae</taxon>
        <taxon>Candidatus Methylospira</taxon>
    </lineage>
</organism>
<dbReference type="InterPro" id="IPR044880">
    <property type="entry name" value="NCX_ion-bd_dom_sf"/>
</dbReference>
<dbReference type="KEGG" id="mmob:F6R98_18425"/>
<feature type="transmembrane region" description="Helical" evidence="9">
    <location>
        <begin position="153"/>
        <end position="174"/>
    </location>
</feature>
<keyword evidence="9" id="KW-0050">Antiport</keyword>
<feature type="transmembrane region" description="Helical" evidence="9">
    <location>
        <begin position="304"/>
        <end position="322"/>
    </location>
</feature>
<proteinExistence type="inferred from homology"/>
<dbReference type="GO" id="GO:0006874">
    <property type="term" value="P:intracellular calcium ion homeostasis"/>
    <property type="evidence" value="ECO:0007669"/>
    <property type="project" value="TreeGrafter"/>
</dbReference>
<evidence type="ECO:0000256" key="3">
    <source>
        <dbReference type="ARBA" id="ARBA00022568"/>
    </source>
</evidence>
<keyword evidence="6 9" id="KW-1133">Transmembrane helix</keyword>
<comment type="subcellular location">
    <subcellularLocation>
        <location evidence="1">Endomembrane system</location>
        <topology evidence="1">Multi-pass membrane protein</topology>
    </subcellularLocation>
</comment>
<dbReference type="RefSeq" id="WP_153250329.1">
    <property type="nucleotide sequence ID" value="NZ_CP044205.1"/>
</dbReference>
<keyword evidence="5 9" id="KW-0106">Calcium</keyword>
<feature type="domain" description="Sodium/calcium exchanger membrane region" evidence="10">
    <location>
        <begin position="24"/>
        <end position="173"/>
    </location>
</feature>
<dbReference type="InParanoid" id="A0A5Q0BQ87"/>
<sequence>MGLKWLLVFIPVGIVLDWQDANPILVFATSALAIIPLASLVGDATEALARYLGPTMGGFLNATLGNAPEIIIGFFALKQGLVEMVKASITGSIIGNLLFGLGVSFLAANLKGHRKLHYDIESARTHGGLLMLAMFGLIVPAVFNFSTTSEREISLEISIVLFVIYLGSVILTFFPEKPKGEADDTLEIAVKPETPEQEESGWSRNKALAILISVTVTLAVMSEIMTDAVDPAAKSLGLTPLFVGVFLLAMVGNTAELFNAVRFARNGHLDLSVGITLGSSSQMALMVAPTLVFLGYYLGQDMNLVFSQFELIAVVMTVVAIMNMLQVGRLKRKAGALLVALYFMLGFGFFYAPASVTGG</sequence>
<feature type="transmembrane region" description="Helical" evidence="9">
    <location>
        <begin position="89"/>
        <end position="108"/>
    </location>
</feature>
<keyword evidence="2 9" id="KW-0813">Transport</keyword>
<dbReference type="OrthoDB" id="8438242at2"/>
<dbReference type="GO" id="GO:0015369">
    <property type="term" value="F:calcium:proton antiporter activity"/>
    <property type="evidence" value="ECO:0007669"/>
    <property type="project" value="UniProtKB-UniRule"/>
</dbReference>
<evidence type="ECO:0000256" key="5">
    <source>
        <dbReference type="ARBA" id="ARBA00022837"/>
    </source>
</evidence>
<dbReference type="InterPro" id="IPR004713">
    <property type="entry name" value="CaH_exchang"/>
</dbReference>
<feature type="transmembrane region" description="Helical" evidence="9">
    <location>
        <begin position="238"/>
        <end position="261"/>
    </location>
</feature>
<feature type="domain" description="Sodium/calcium exchanger membrane region" evidence="10">
    <location>
        <begin position="207"/>
        <end position="345"/>
    </location>
</feature>
<evidence type="ECO:0000256" key="7">
    <source>
        <dbReference type="ARBA" id="ARBA00023065"/>
    </source>
</evidence>
<keyword evidence="7 9" id="KW-0406">Ion transport</keyword>
<dbReference type="EMBL" id="CP044205">
    <property type="protein sequence ID" value="QFY44364.1"/>
    <property type="molecule type" value="Genomic_DNA"/>
</dbReference>
<dbReference type="Gene3D" id="1.20.1420.30">
    <property type="entry name" value="NCX, central ion-binding region"/>
    <property type="match status" value="1"/>
</dbReference>
<feature type="transmembrane region" description="Helical" evidence="9">
    <location>
        <begin position="24"/>
        <end position="44"/>
    </location>
</feature>
<evidence type="ECO:0000256" key="9">
    <source>
        <dbReference type="RuleBase" id="RU365028"/>
    </source>
</evidence>
<dbReference type="FunCoup" id="A0A5Q0BQ87">
    <property type="interactions" value="133"/>
</dbReference>
<feature type="transmembrane region" description="Helical" evidence="9">
    <location>
        <begin position="56"/>
        <end position="77"/>
    </location>
</feature>
<evidence type="ECO:0000256" key="2">
    <source>
        <dbReference type="ARBA" id="ARBA00022448"/>
    </source>
</evidence>
<dbReference type="PANTHER" id="PTHR31503">
    <property type="entry name" value="VACUOLAR CALCIUM ION TRANSPORTER"/>
    <property type="match status" value="1"/>
</dbReference>
<dbReference type="GO" id="GO:0012505">
    <property type="term" value="C:endomembrane system"/>
    <property type="evidence" value="ECO:0007669"/>
    <property type="project" value="UniProtKB-SubCell"/>
</dbReference>